<proteinExistence type="predicted"/>
<organism evidence="3 4">
    <name type="scientific">Streptomyces chryseus</name>
    <dbReference type="NCBI Taxonomy" id="68186"/>
    <lineage>
        <taxon>Bacteria</taxon>
        <taxon>Bacillati</taxon>
        <taxon>Actinomycetota</taxon>
        <taxon>Actinomycetes</taxon>
        <taxon>Kitasatosporales</taxon>
        <taxon>Streptomycetaceae</taxon>
        <taxon>Streptomyces</taxon>
    </lineage>
</organism>
<accession>A0ABQ3DIH0</accession>
<dbReference type="RefSeq" id="WP_189714913.1">
    <property type="nucleotide sequence ID" value="NZ_BMVO01000003.1"/>
</dbReference>
<evidence type="ECO:0000313" key="3">
    <source>
        <dbReference type="EMBL" id="GHA94637.1"/>
    </source>
</evidence>
<dbReference type="PROSITE" id="PS00028">
    <property type="entry name" value="ZINC_FINGER_C2H2_1"/>
    <property type="match status" value="1"/>
</dbReference>
<sequence>MTDLIHIQPTPAQRRAFAQWAVAQTPKLRTVGPNVFAVPAEVFTQAPEEILIGSLVDGHRYVSPQEDAQEGRAAPGELLGVATPEGLAEPGTQELRVAVPGEPLPEVPASAYGPDSVPLDVLGDEAEGSDSSDQPAELAEDTGSFPCDLCEREYATERGRDSHRRQKHPEA</sequence>
<feature type="domain" description="C2H2-type" evidence="2">
    <location>
        <begin position="147"/>
        <end position="168"/>
    </location>
</feature>
<evidence type="ECO:0000259" key="2">
    <source>
        <dbReference type="PROSITE" id="PS00028"/>
    </source>
</evidence>
<dbReference type="EMBL" id="BMVO01000003">
    <property type="protein sequence ID" value="GHA94637.1"/>
    <property type="molecule type" value="Genomic_DNA"/>
</dbReference>
<evidence type="ECO:0000256" key="1">
    <source>
        <dbReference type="SAM" id="MobiDB-lite"/>
    </source>
</evidence>
<evidence type="ECO:0000313" key="4">
    <source>
        <dbReference type="Proteomes" id="UP000599437"/>
    </source>
</evidence>
<protein>
    <recommendedName>
        <fullName evidence="2">C2H2-type domain-containing protein</fullName>
    </recommendedName>
</protein>
<gene>
    <name evidence="3" type="ORF">GCM10010346_16790</name>
</gene>
<reference evidence="4" key="1">
    <citation type="journal article" date="2019" name="Int. J. Syst. Evol. Microbiol.">
        <title>The Global Catalogue of Microorganisms (GCM) 10K type strain sequencing project: providing services to taxonomists for standard genome sequencing and annotation.</title>
        <authorList>
            <consortium name="The Broad Institute Genomics Platform"/>
            <consortium name="The Broad Institute Genome Sequencing Center for Infectious Disease"/>
            <person name="Wu L."/>
            <person name="Ma J."/>
        </authorList>
    </citation>
    <scope>NUCLEOTIDE SEQUENCE [LARGE SCALE GENOMIC DNA]</scope>
    <source>
        <strain evidence="4">JCM 4737</strain>
    </source>
</reference>
<keyword evidence="4" id="KW-1185">Reference proteome</keyword>
<dbReference type="InterPro" id="IPR013087">
    <property type="entry name" value="Znf_C2H2_type"/>
</dbReference>
<name>A0ABQ3DIH0_9ACTN</name>
<comment type="caution">
    <text evidence="3">The sequence shown here is derived from an EMBL/GenBank/DDBJ whole genome shotgun (WGS) entry which is preliminary data.</text>
</comment>
<feature type="region of interest" description="Disordered" evidence="1">
    <location>
        <begin position="66"/>
        <end position="147"/>
    </location>
</feature>
<dbReference type="Proteomes" id="UP000599437">
    <property type="component" value="Unassembled WGS sequence"/>
</dbReference>